<organism evidence="2 3">
    <name type="scientific">Aedes albopictus</name>
    <name type="common">Asian tiger mosquito</name>
    <name type="synonym">Stegomyia albopicta</name>
    <dbReference type="NCBI Taxonomy" id="7160"/>
    <lineage>
        <taxon>Eukaryota</taxon>
        <taxon>Metazoa</taxon>
        <taxon>Ecdysozoa</taxon>
        <taxon>Arthropoda</taxon>
        <taxon>Hexapoda</taxon>
        <taxon>Insecta</taxon>
        <taxon>Pterygota</taxon>
        <taxon>Neoptera</taxon>
        <taxon>Endopterygota</taxon>
        <taxon>Diptera</taxon>
        <taxon>Nematocera</taxon>
        <taxon>Culicoidea</taxon>
        <taxon>Culicidae</taxon>
        <taxon>Culicinae</taxon>
        <taxon>Aedini</taxon>
        <taxon>Aedes</taxon>
        <taxon>Stegomyia</taxon>
    </lineage>
</organism>
<dbReference type="Pfam" id="PF17921">
    <property type="entry name" value="Integrase_H2C2"/>
    <property type="match status" value="1"/>
</dbReference>
<dbReference type="InterPro" id="IPR012337">
    <property type="entry name" value="RNaseH-like_sf"/>
</dbReference>
<sequence>MIVLAWLKRSTSNMQTFVRNRVAEIQKDTSEFLWSYIRSESNPADVITRGQLPEALSRNNLWWDGPQFLTRVEYALEPIHDIAEEELPEMKPLVTMPVLTTEPFPIFSSKSSFRKIQRVIGYVLRFAANSKKKSAEERVRLPYLTIDELRRSTNAIIKAIQHIHLGDEIDRVISNQPCKRIANLRPFYEDGLLRVGGRLTRSKLPFASKHQIILPDKDPVTKKLIRAMHIELLHVGQAGLISALRQRYWLLNARSAVRQVTRQCVQCFRTHPVDTTQLMGSLPEARIVPSPPFSTTGVDYAGPILVKQGKYRPKIIKSYIAVFVCMTTKAVHLEAVSDLTTDAFLAALRRFISRRGMAYQIFSDNATNFKGAKHELHDLHRLFQDQRVVLDIQEFCQAREVEWHFIPPDAPEFGGLWEAAVKSAKTHLKRVVGNATLTFEELGTILAEIEAILNSRPLFAVSDDPADSQVITPAHYLIGRPLTAPAEPSLEAINASRLDRWQHLQLMREHFWRAWSKDYLASLQPRKKNLKIMPNVRPGMIVLVHDKNQPPLHWKLGRIVEVYPGEDTLVRTVDVLTNGVTYRRPITKISILPIEDNNPPTKTIEHFETTSQPGAVCSVQHGIPPTLRE</sequence>
<dbReference type="PANTHER" id="PTHR47331">
    <property type="entry name" value="PHD-TYPE DOMAIN-CONTAINING PROTEIN"/>
    <property type="match status" value="1"/>
</dbReference>
<reference evidence="3" key="1">
    <citation type="journal article" date="2015" name="Proc. Natl. Acad. Sci. U.S.A.">
        <title>Genome sequence of the Asian Tiger mosquito, Aedes albopictus, reveals insights into its biology, genetics, and evolution.</title>
        <authorList>
            <person name="Chen X.G."/>
            <person name="Jiang X."/>
            <person name="Gu J."/>
            <person name="Xu M."/>
            <person name="Wu Y."/>
            <person name="Deng Y."/>
            <person name="Zhang C."/>
            <person name="Bonizzoni M."/>
            <person name="Dermauw W."/>
            <person name="Vontas J."/>
            <person name="Armbruster P."/>
            <person name="Huang X."/>
            <person name="Yang Y."/>
            <person name="Zhang H."/>
            <person name="He W."/>
            <person name="Peng H."/>
            <person name="Liu Y."/>
            <person name="Wu K."/>
            <person name="Chen J."/>
            <person name="Lirakis M."/>
            <person name="Topalis P."/>
            <person name="Van Leeuwen T."/>
            <person name="Hall A.B."/>
            <person name="Jiang X."/>
            <person name="Thorpe C."/>
            <person name="Mueller R.L."/>
            <person name="Sun C."/>
            <person name="Waterhouse R.M."/>
            <person name="Yan G."/>
            <person name="Tu Z.J."/>
            <person name="Fang X."/>
            <person name="James A.A."/>
        </authorList>
    </citation>
    <scope>NUCLEOTIDE SEQUENCE [LARGE SCALE GENOMIC DNA]</scope>
    <source>
        <strain evidence="3">Foshan</strain>
    </source>
</reference>
<dbReference type="Pfam" id="PF18701">
    <property type="entry name" value="DUF5641"/>
    <property type="match status" value="1"/>
</dbReference>
<dbReference type="Gene3D" id="3.30.420.10">
    <property type="entry name" value="Ribonuclease H-like superfamily/Ribonuclease H"/>
    <property type="match status" value="1"/>
</dbReference>
<evidence type="ECO:0000313" key="3">
    <source>
        <dbReference type="Proteomes" id="UP000069940"/>
    </source>
</evidence>
<keyword evidence="3" id="KW-1185">Reference proteome</keyword>
<dbReference type="SUPFAM" id="SSF53098">
    <property type="entry name" value="Ribonuclease H-like"/>
    <property type="match status" value="1"/>
</dbReference>
<dbReference type="InterPro" id="IPR001584">
    <property type="entry name" value="Integrase_cat-core"/>
</dbReference>
<dbReference type="RefSeq" id="XP_062715518.1">
    <property type="nucleotide sequence ID" value="XM_062859534.1"/>
</dbReference>
<dbReference type="InterPro" id="IPR040676">
    <property type="entry name" value="DUF5641"/>
</dbReference>
<proteinExistence type="predicted"/>
<dbReference type="EnsemblMetazoa" id="AALFPA23_014463.R21023">
    <property type="protein sequence ID" value="AALFPA23_014463.P21023"/>
    <property type="gene ID" value="AALFPA23_014463"/>
</dbReference>
<dbReference type="GeneID" id="134291591"/>
<dbReference type="InterPro" id="IPR036397">
    <property type="entry name" value="RNaseH_sf"/>
</dbReference>
<accession>A0ABM1Z2T1</accession>
<protein>
    <recommendedName>
        <fullName evidence="1">Integrase catalytic domain-containing protein</fullName>
    </recommendedName>
</protein>
<dbReference type="Proteomes" id="UP000069940">
    <property type="component" value="Unassembled WGS sequence"/>
</dbReference>
<dbReference type="InterPro" id="IPR041588">
    <property type="entry name" value="Integrase_H2C2"/>
</dbReference>
<evidence type="ECO:0000259" key="1">
    <source>
        <dbReference type="PROSITE" id="PS50994"/>
    </source>
</evidence>
<evidence type="ECO:0000313" key="2">
    <source>
        <dbReference type="EnsemblMetazoa" id="AALFPA23_014463.P21023"/>
    </source>
</evidence>
<feature type="domain" description="Integrase catalytic" evidence="1">
    <location>
        <begin position="288"/>
        <end position="481"/>
    </location>
</feature>
<name>A0ABM1Z2T1_AEDAL</name>
<dbReference type="Gene3D" id="1.10.340.70">
    <property type="match status" value="1"/>
</dbReference>
<dbReference type="PROSITE" id="PS50994">
    <property type="entry name" value="INTEGRASE"/>
    <property type="match status" value="1"/>
</dbReference>
<reference evidence="2" key="2">
    <citation type="submission" date="2025-05" db="UniProtKB">
        <authorList>
            <consortium name="EnsemblMetazoa"/>
        </authorList>
    </citation>
    <scope>IDENTIFICATION</scope>
    <source>
        <strain evidence="2">Foshan</strain>
    </source>
</reference>